<evidence type="ECO:0000256" key="1">
    <source>
        <dbReference type="SAM" id="SignalP"/>
    </source>
</evidence>
<comment type="caution">
    <text evidence="2">The sequence shown here is derived from an EMBL/GenBank/DDBJ whole genome shotgun (WGS) entry which is preliminary data.</text>
</comment>
<evidence type="ECO:0000313" key="2">
    <source>
        <dbReference type="EMBL" id="MTD29270.1"/>
    </source>
</evidence>
<dbReference type="RefSeq" id="WP_154754486.1">
    <property type="nucleotide sequence ID" value="NZ_WLZX01000013.1"/>
</dbReference>
<gene>
    <name evidence="2" type="ORF">GK011_20280</name>
</gene>
<keyword evidence="3" id="KW-1185">Reference proteome</keyword>
<dbReference type="InterPro" id="IPR008962">
    <property type="entry name" value="PapD-like_sf"/>
</dbReference>
<dbReference type="Proteomes" id="UP000480164">
    <property type="component" value="Unassembled WGS sequence"/>
</dbReference>
<accession>A0ABW9RGB7</accession>
<dbReference type="InterPro" id="IPR013783">
    <property type="entry name" value="Ig-like_fold"/>
</dbReference>
<keyword evidence="1" id="KW-0732">Signal</keyword>
<feature type="chain" id="PRO_5045578230" evidence="1">
    <location>
        <begin position="23"/>
        <end position="227"/>
    </location>
</feature>
<sequence>MLKKIWMVVLGSALLASMPAQAEGELMVLPASTKLFNAHEKSIKVRNVGDAPLYLSVMVEKVTNPGLSPEKKVKLRDIPNPGMLASPDKITLGPNQARDLRLISLGEPKEEVLYRVYIMPVKSLTVEQAPADKITAPLSVSIGYGVLVRHMPAPDKQKSGWSHRCENGGITLTNTGNVRVRFSEIQVSPSGKSQPTAIGLFPGVPQVVKGKKITMNVKDKPATVSCP</sequence>
<dbReference type="EMBL" id="WLZX01000013">
    <property type="protein sequence ID" value="MTD29270.1"/>
    <property type="molecule type" value="Genomic_DNA"/>
</dbReference>
<feature type="signal peptide" evidence="1">
    <location>
        <begin position="1"/>
        <end position="22"/>
    </location>
</feature>
<reference evidence="2 3" key="1">
    <citation type="submission" date="2019-11" db="EMBL/GenBank/DDBJ databases">
        <title>Erwinia sp. nov., isolated from feces of birds in Tibet plateau of China.</title>
        <authorList>
            <person name="Ge Y."/>
        </authorList>
    </citation>
    <scope>NUCLEOTIDE SEQUENCE [LARGE SCALE GENOMIC DNA]</scope>
    <source>
        <strain evidence="2 3">J316</strain>
    </source>
</reference>
<proteinExistence type="predicted"/>
<protein>
    <submittedName>
        <fullName evidence="2">Pilus assembly protein</fullName>
    </submittedName>
</protein>
<dbReference type="Gene3D" id="2.60.40.10">
    <property type="entry name" value="Immunoglobulins"/>
    <property type="match status" value="1"/>
</dbReference>
<organism evidence="2 3">
    <name type="scientific">Erwinia sorbitola</name>
    <dbReference type="NCBI Taxonomy" id="2681984"/>
    <lineage>
        <taxon>Bacteria</taxon>
        <taxon>Pseudomonadati</taxon>
        <taxon>Pseudomonadota</taxon>
        <taxon>Gammaproteobacteria</taxon>
        <taxon>Enterobacterales</taxon>
        <taxon>Erwiniaceae</taxon>
        <taxon>Erwinia</taxon>
    </lineage>
</organism>
<evidence type="ECO:0000313" key="3">
    <source>
        <dbReference type="Proteomes" id="UP000480164"/>
    </source>
</evidence>
<name>A0ABW9RGB7_9GAMM</name>
<dbReference type="SUPFAM" id="SSF49354">
    <property type="entry name" value="PapD-like"/>
    <property type="match status" value="1"/>
</dbReference>